<dbReference type="Pfam" id="PF00067">
    <property type="entry name" value="p450"/>
    <property type="match status" value="1"/>
</dbReference>
<dbReference type="GO" id="GO:0005506">
    <property type="term" value="F:iron ion binding"/>
    <property type="evidence" value="ECO:0007669"/>
    <property type="project" value="InterPro"/>
</dbReference>
<dbReference type="PANTHER" id="PTHR24305:SF166">
    <property type="entry name" value="CYTOCHROME P450 12A4, MITOCHONDRIAL-RELATED"/>
    <property type="match status" value="1"/>
</dbReference>
<keyword evidence="9" id="KW-0812">Transmembrane</keyword>
<reference evidence="10" key="1">
    <citation type="journal article" date="2023" name="Mol. Phylogenet. Evol.">
        <title>Genome-scale phylogeny and comparative genomics of the fungal order Sordariales.</title>
        <authorList>
            <person name="Hensen N."/>
            <person name="Bonometti L."/>
            <person name="Westerberg I."/>
            <person name="Brannstrom I.O."/>
            <person name="Guillou S."/>
            <person name="Cros-Aarteil S."/>
            <person name="Calhoun S."/>
            <person name="Haridas S."/>
            <person name="Kuo A."/>
            <person name="Mondo S."/>
            <person name="Pangilinan J."/>
            <person name="Riley R."/>
            <person name="LaButti K."/>
            <person name="Andreopoulos B."/>
            <person name="Lipzen A."/>
            <person name="Chen C."/>
            <person name="Yan M."/>
            <person name="Daum C."/>
            <person name="Ng V."/>
            <person name="Clum A."/>
            <person name="Steindorff A."/>
            <person name="Ohm R.A."/>
            <person name="Martin F."/>
            <person name="Silar P."/>
            <person name="Natvig D.O."/>
            <person name="Lalanne C."/>
            <person name="Gautier V."/>
            <person name="Ament-Velasquez S.L."/>
            <person name="Kruys A."/>
            <person name="Hutchinson M.I."/>
            <person name="Powell A.J."/>
            <person name="Barry K."/>
            <person name="Miller A.N."/>
            <person name="Grigoriev I.V."/>
            <person name="Debuchy R."/>
            <person name="Gladieux P."/>
            <person name="Hiltunen Thoren M."/>
            <person name="Johannesson H."/>
        </authorList>
    </citation>
    <scope>NUCLEOTIDE SEQUENCE</scope>
    <source>
        <strain evidence="10">PSN293</strain>
    </source>
</reference>
<feature type="binding site" description="axial binding residue" evidence="7">
    <location>
        <position position="514"/>
    </location>
    <ligand>
        <name>heme</name>
        <dbReference type="ChEBI" id="CHEBI:30413"/>
    </ligand>
    <ligandPart>
        <name>Fe</name>
        <dbReference type="ChEBI" id="CHEBI:18248"/>
    </ligandPart>
</feature>
<dbReference type="InterPro" id="IPR017972">
    <property type="entry name" value="Cyt_P450_CS"/>
</dbReference>
<evidence type="ECO:0000256" key="1">
    <source>
        <dbReference type="ARBA" id="ARBA00001971"/>
    </source>
</evidence>
<evidence type="ECO:0000256" key="9">
    <source>
        <dbReference type="SAM" id="Phobius"/>
    </source>
</evidence>
<dbReference type="CDD" id="cd11059">
    <property type="entry name" value="CYP_fungal"/>
    <property type="match status" value="1"/>
</dbReference>
<sequence>MALSFEPSLLVISVAFAAAIVSTFLGLYNFLIYPLILSPFAKIPAARWHARILPLYSFYIKYTNTENRAVQKLHAKHGPLVLLGPNEVSVNSSDGLKTIYNGDFPKTEWYFNRFSNFGVDNIFTTRSSREHYQRKKLLTQAYSKSTILAAQAIPQTTANVIFNNLFPILQHSADQKTPVDIHPLNYAYSLDSFTAYQLGEDLGTNFVGDSEARNWLLYHFFAPRPYTVFWEVELPKLTNGLLRMGIRLVPEWCERSRVALEKYFIERYDRAAEVISSSSSLMGLNWPTIFAIAKEKYGRFGSRSFMTDAPTPPLGPTFWQLEGTDGRAEKEQKYDHRLQIASDMYDETVAAIETSGIALTFLHYELARNPAIQAQLRAELASLLPSQAVTGVAELKEIFSNVSLKELDSLPLLEAVITETLRLYPPVGGPQARYTPPAPNTSGHGRNGISCTIDGYALPPGTRVQSYACTLHRNENVYPCPEEWIPRRWIDADEDRLIEMRRWFWAFGSGGRMCLGKNFALVSIKLVVAAIYLRYSVELVGADRNGNDKVLEQDEGFSAGPKGNQLWLQFHELRE</sequence>
<keyword evidence="9" id="KW-1133">Transmembrane helix</keyword>
<keyword evidence="5 7" id="KW-0408">Iron</keyword>
<evidence type="ECO:0000256" key="4">
    <source>
        <dbReference type="ARBA" id="ARBA00022723"/>
    </source>
</evidence>
<evidence type="ECO:0000313" key="10">
    <source>
        <dbReference type="EMBL" id="KAK4214187.1"/>
    </source>
</evidence>
<evidence type="ECO:0000256" key="8">
    <source>
        <dbReference type="RuleBase" id="RU000461"/>
    </source>
</evidence>
<comment type="caution">
    <text evidence="10">The sequence shown here is derived from an EMBL/GenBank/DDBJ whole genome shotgun (WGS) entry which is preliminary data.</text>
</comment>
<evidence type="ECO:0000313" key="11">
    <source>
        <dbReference type="Proteomes" id="UP001301769"/>
    </source>
</evidence>
<name>A0AAN6YCN9_9PEZI</name>
<gene>
    <name evidence="10" type="ORF">QBC37DRAFT_387330</name>
</gene>
<dbReference type="AlphaFoldDB" id="A0AAN6YCN9"/>
<dbReference type="PRINTS" id="PR00465">
    <property type="entry name" value="EP450IV"/>
</dbReference>
<dbReference type="PANTHER" id="PTHR24305">
    <property type="entry name" value="CYTOCHROME P450"/>
    <property type="match status" value="1"/>
</dbReference>
<keyword evidence="8" id="KW-0560">Oxidoreductase</keyword>
<keyword evidence="9" id="KW-0472">Membrane</keyword>
<comment type="similarity">
    <text evidence="2 8">Belongs to the cytochrome P450 family.</text>
</comment>
<comment type="cofactor">
    <cofactor evidence="1 7">
        <name>heme</name>
        <dbReference type="ChEBI" id="CHEBI:30413"/>
    </cofactor>
</comment>
<keyword evidence="4 7" id="KW-0479">Metal-binding</keyword>
<dbReference type="Gene3D" id="1.10.630.10">
    <property type="entry name" value="Cytochrome P450"/>
    <property type="match status" value="1"/>
</dbReference>
<dbReference type="InterPro" id="IPR001128">
    <property type="entry name" value="Cyt_P450"/>
</dbReference>
<dbReference type="SUPFAM" id="SSF48264">
    <property type="entry name" value="Cytochrome P450"/>
    <property type="match status" value="1"/>
</dbReference>
<dbReference type="GO" id="GO:0020037">
    <property type="term" value="F:heme binding"/>
    <property type="evidence" value="ECO:0007669"/>
    <property type="project" value="InterPro"/>
</dbReference>
<organism evidence="10 11">
    <name type="scientific">Rhypophila decipiens</name>
    <dbReference type="NCBI Taxonomy" id="261697"/>
    <lineage>
        <taxon>Eukaryota</taxon>
        <taxon>Fungi</taxon>
        <taxon>Dikarya</taxon>
        <taxon>Ascomycota</taxon>
        <taxon>Pezizomycotina</taxon>
        <taxon>Sordariomycetes</taxon>
        <taxon>Sordariomycetidae</taxon>
        <taxon>Sordariales</taxon>
        <taxon>Naviculisporaceae</taxon>
        <taxon>Rhypophila</taxon>
    </lineage>
</organism>
<protein>
    <submittedName>
        <fullName evidence="10">Cytochrome P450</fullName>
    </submittedName>
</protein>
<keyword evidence="11" id="KW-1185">Reference proteome</keyword>
<dbReference type="PROSITE" id="PS00086">
    <property type="entry name" value="CYTOCHROME_P450"/>
    <property type="match status" value="1"/>
</dbReference>
<keyword evidence="6 8" id="KW-0503">Monooxygenase</keyword>
<accession>A0AAN6YCN9</accession>
<dbReference type="Proteomes" id="UP001301769">
    <property type="component" value="Unassembled WGS sequence"/>
</dbReference>
<evidence type="ECO:0000256" key="6">
    <source>
        <dbReference type="ARBA" id="ARBA00023033"/>
    </source>
</evidence>
<dbReference type="InterPro" id="IPR036396">
    <property type="entry name" value="Cyt_P450_sf"/>
</dbReference>
<reference evidence="10" key="2">
    <citation type="submission" date="2023-05" db="EMBL/GenBank/DDBJ databases">
        <authorList>
            <consortium name="Lawrence Berkeley National Laboratory"/>
            <person name="Steindorff A."/>
            <person name="Hensen N."/>
            <person name="Bonometti L."/>
            <person name="Westerberg I."/>
            <person name="Brannstrom I.O."/>
            <person name="Guillou S."/>
            <person name="Cros-Aarteil S."/>
            <person name="Calhoun S."/>
            <person name="Haridas S."/>
            <person name="Kuo A."/>
            <person name="Mondo S."/>
            <person name="Pangilinan J."/>
            <person name="Riley R."/>
            <person name="Labutti K."/>
            <person name="Andreopoulos B."/>
            <person name="Lipzen A."/>
            <person name="Chen C."/>
            <person name="Yanf M."/>
            <person name="Daum C."/>
            <person name="Ng V."/>
            <person name="Clum A."/>
            <person name="Ohm R."/>
            <person name="Martin F."/>
            <person name="Silar P."/>
            <person name="Natvig D."/>
            <person name="Lalanne C."/>
            <person name="Gautier V."/>
            <person name="Ament-Velasquez S.L."/>
            <person name="Kruys A."/>
            <person name="Hutchinson M.I."/>
            <person name="Powell A.J."/>
            <person name="Barry K."/>
            <person name="Miller A.N."/>
            <person name="Grigoriev I.V."/>
            <person name="Debuchy R."/>
            <person name="Gladieux P."/>
            <person name="Thoren M.H."/>
            <person name="Johannesson H."/>
        </authorList>
    </citation>
    <scope>NUCLEOTIDE SEQUENCE</scope>
    <source>
        <strain evidence="10">PSN293</strain>
    </source>
</reference>
<keyword evidence="3 7" id="KW-0349">Heme</keyword>
<dbReference type="EMBL" id="MU858097">
    <property type="protein sequence ID" value="KAK4214187.1"/>
    <property type="molecule type" value="Genomic_DNA"/>
</dbReference>
<dbReference type="GO" id="GO:0004497">
    <property type="term" value="F:monooxygenase activity"/>
    <property type="evidence" value="ECO:0007669"/>
    <property type="project" value="UniProtKB-KW"/>
</dbReference>
<proteinExistence type="inferred from homology"/>
<dbReference type="PRINTS" id="PR00385">
    <property type="entry name" value="P450"/>
</dbReference>
<dbReference type="InterPro" id="IPR002403">
    <property type="entry name" value="Cyt_P450_E_grp-IV"/>
</dbReference>
<feature type="transmembrane region" description="Helical" evidence="9">
    <location>
        <begin position="9"/>
        <end position="31"/>
    </location>
</feature>
<dbReference type="InterPro" id="IPR050121">
    <property type="entry name" value="Cytochrome_P450_monoxygenase"/>
</dbReference>
<evidence type="ECO:0000256" key="7">
    <source>
        <dbReference type="PIRSR" id="PIRSR602403-1"/>
    </source>
</evidence>
<dbReference type="GO" id="GO:0016705">
    <property type="term" value="F:oxidoreductase activity, acting on paired donors, with incorporation or reduction of molecular oxygen"/>
    <property type="evidence" value="ECO:0007669"/>
    <property type="project" value="InterPro"/>
</dbReference>
<evidence type="ECO:0000256" key="2">
    <source>
        <dbReference type="ARBA" id="ARBA00010617"/>
    </source>
</evidence>
<evidence type="ECO:0000256" key="5">
    <source>
        <dbReference type="ARBA" id="ARBA00023004"/>
    </source>
</evidence>
<evidence type="ECO:0000256" key="3">
    <source>
        <dbReference type="ARBA" id="ARBA00022617"/>
    </source>
</evidence>